<dbReference type="InterPro" id="IPR029030">
    <property type="entry name" value="Caspase-like_dom_sf"/>
</dbReference>
<dbReference type="InterPro" id="IPR011600">
    <property type="entry name" value="Pept_C14_caspase"/>
</dbReference>
<comment type="similarity">
    <text evidence="1 3">Belongs to the peptidase C14A family.</text>
</comment>
<dbReference type="Proteomes" id="UP001497472">
    <property type="component" value="Unassembled WGS sequence"/>
</dbReference>
<dbReference type="PROSITE" id="PS50207">
    <property type="entry name" value="CASPASE_P10"/>
    <property type="match status" value="1"/>
</dbReference>
<dbReference type="PROSITE" id="PS01122">
    <property type="entry name" value="CASPASE_CYS"/>
    <property type="match status" value="1"/>
</dbReference>
<evidence type="ECO:0000256" key="4">
    <source>
        <dbReference type="SAM" id="MobiDB-lite"/>
    </source>
</evidence>
<dbReference type="GO" id="GO:0006508">
    <property type="term" value="P:proteolysis"/>
    <property type="evidence" value="ECO:0007669"/>
    <property type="project" value="InterPro"/>
</dbReference>
<dbReference type="SMART" id="SM00115">
    <property type="entry name" value="CASc"/>
    <property type="match status" value="1"/>
</dbReference>
<dbReference type="PANTHER" id="PTHR48169:SF7">
    <property type="entry name" value="CASPASE 10"/>
    <property type="match status" value="1"/>
</dbReference>
<dbReference type="GO" id="GO:0051604">
    <property type="term" value="P:protein maturation"/>
    <property type="evidence" value="ECO:0007669"/>
    <property type="project" value="UniProtKB-ARBA"/>
</dbReference>
<organism evidence="7 8">
    <name type="scientific">Leptosia nina</name>
    <dbReference type="NCBI Taxonomy" id="320188"/>
    <lineage>
        <taxon>Eukaryota</taxon>
        <taxon>Metazoa</taxon>
        <taxon>Ecdysozoa</taxon>
        <taxon>Arthropoda</taxon>
        <taxon>Hexapoda</taxon>
        <taxon>Insecta</taxon>
        <taxon>Pterygota</taxon>
        <taxon>Neoptera</taxon>
        <taxon>Endopterygota</taxon>
        <taxon>Lepidoptera</taxon>
        <taxon>Glossata</taxon>
        <taxon>Ditrysia</taxon>
        <taxon>Papilionoidea</taxon>
        <taxon>Pieridae</taxon>
        <taxon>Pierinae</taxon>
        <taxon>Leptosia</taxon>
    </lineage>
</organism>
<keyword evidence="8" id="KW-1185">Reference proteome</keyword>
<evidence type="ECO:0000313" key="8">
    <source>
        <dbReference type="Proteomes" id="UP001497472"/>
    </source>
</evidence>
<feature type="compositionally biased region" description="Acidic residues" evidence="4">
    <location>
        <begin position="52"/>
        <end position="74"/>
    </location>
</feature>
<dbReference type="AlphaFoldDB" id="A0AAV1J1S7"/>
<proteinExistence type="inferred from homology"/>
<dbReference type="InterPro" id="IPR015917">
    <property type="entry name" value="Pept_C14A"/>
</dbReference>
<feature type="domain" description="Caspase family p20" evidence="6">
    <location>
        <begin position="106"/>
        <end position="228"/>
    </location>
</feature>
<keyword evidence="2" id="KW-0053">Apoptosis</keyword>
<dbReference type="Pfam" id="PF00656">
    <property type="entry name" value="Peptidase_C14"/>
    <property type="match status" value="1"/>
</dbReference>
<protein>
    <submittedName>
        <fullName evidence="7">Uncharacterized protein</fullName>
    </submittedName>
</protein>
<name>A0AAV1J1S7_9NEOP</name>
<reference evidence="7 8" key="1">
    <citation type="submission" date="2023-11" db="EMBL/GenBank/DDBJ databases">
        <authorList>
            <person name="Okamura Y."/>
        </authorList>
    </citation>
    <scope>NUCLEOTIDE SEQUENCE [LARGE SCALE GENOMIC DNA]</scope>
</reference>
<dbReference type="PROSITE" id="PS50208">
    <property type="entry name" value="CASPASE_P20"/>
    <property type="match status" value="1"/>
</dbReference>
<dbReference type="GO" id="GO:0006915">
    <property type="term" value="P:apoptotic process"/>
    <property type="evidence" value="ECO:0007669"/>
    <property type="project" value="UniProtKB-KW"/>
</dbReference>
<dbReference type="InterPro" id="IPR001309">
    <property type="entry name" value="Pept_C14_p20"/>
</dbReference>
<evidence type="ECO:0000256" key="2">
    <source>
        <dbReference type="ARBA" id="ARBA00022703"/>
    </source>
</evidence>
<dbReference type="GO" id="GO:0043067">
    <property type="term" value="P:regulation of programmed cell death"/>
    <property type="evidence" value="ECO:0007669"/>
    <property type="project" value="UniProtKB-ARBA"/>
</dbReference>
<accession>A0AAV1J1S7</accession>
<feature type="domain" description="Caspase family p10" evidence="5">
    <location>
        <begin position="250"/>
        <end position="347"/>
    </location>
</feature>
<dbReference type="SUPFAM" id="SSF52129">
    <property type="entry name" value="Caspase-like"/>
    <property type="match status" value="1"/>
</dbReference>
<dbReference type="PRINTS" id="PR00376">
    <property type="entry name" value="IL1BCENZYME"/>
</dbReference>
<feature type="region of interest" description="Disordered" evidence="4">
    <location>
        <begin position="1"/>
        <end position="74"/>
    </location>
</feature>
<evidence type="ECO:0000313" key="7">
    <source>
        <dbReference type="EMBL" id="CAK1543380.1"/>
    </source>
</evidence>
<evidence type="ECO:0000256" key="3">
    <source>
        <dbReference type="RuleBase" id="RU003971"/>
    </source>
</evidence>
<evidence type="ECO:0000259" key="6">
    <source>
        <dbReference type="PROSITE" id="PS50208"/>
    </source>
</evidence>
<dbReference type="Gene3D" id="3.40.50.1460">
    <property type="match status" value="1"/>
</dbReference>
<dbReference type="PANTHER" id="PTHR48169">
    <property type="entry name" value="DED DOMAIN-CONTAINING PROTEIN"/>
    <property type="match status" value="1"/>
</dbReference>
<comment type="caution">
    <text evidence="7">The sequence shown here is derived from an EMBL/GenBank/DDBJ whole genome shotgun (WGS) entry which is preliminary data.</text>
</comment>
<dbReference type="InterPro" id="IPR002138">
    <property type="entry name" value="Pept_C14_p10"/>
</dbReference>
<dbReference type="GO" id="GO:0005737">
    <property type="term" value="C:cytoplasm"/>
    <property type="evidence" value="ECO:0007669"/>
    <property type="project" value="UniProtKB-ARBA"/>
</dbReference>
<dbReference type="GO" id="GO:0004197">
    <property type="term" value="F:cysteine-type endopeptidase activity"/>
    <property type="evidence" value="ECO:0007669"/>
    <property type="project" value="InterPro"/>
</dbReference>
<evidence type="ECO:0000259" key="5">
    <source>
        <dbReference type="PROSITE" id="PS50207"/>
    </source>
</evidence>
<evidence type="ECO:0000256" key="1">
    <source>
        <dbReference type="ARBA" id="ARBA00010134"/>
    </source>
</evidence>
<dbReference type="EMBL" id="CAVLEF010000004">
    <property type="protein sequence ID" value="CAK1543380.1"/>
    <property type="molecule type" value="Genomic_DNA"/>
</dbReference>
<gene>
    <name evidence="7" type="ORF">LNINA_LOCUS3197</name>
</gene>
<sequence>MKARPKRSSSRVSQESDDSRLPSQCDSKYYPGKTTTDGTVYNPPAYVKEVDPQGETEDEPQGETEETLQGETEEIPDRRIIYPCSLWINTKPLNRHATTYELERFEKNLLIIFNQEEIIGYEPRLGTEKDVTVLIETFSMFGFEPEVHKDYTKKKLFGVLDSFNHRNFSNYGCVAIVVLTHGTVDGRLRAKDQHYTEFDIIDAFKTYDKPSLVTKPKLLIIQACRGKKSVVGVNVGNAAAIRKDEVYDFEPYTLPVESDIFVLHSSYMGNPSHRDELNGSWLIQTLCKNICKLAPTHDLEYIATEVKREVAIDRYHEEYNTATKETETNKQIPVVTTTLIRKLYLRKFGDPPISCADNADCKSEVQLNSSTPLMMEFGPCLCFLDYYIYIRKYLRLYLDVNPGDTTAQSFWDISEAFEEDFGFNAAKGKMTKAIVNHLFNHAKDFEFYKYLYFKK</sequence>
<dbReference type="InterPro" id="IPR033139">
    <property type="entry name" value="Caspase_cys_AS"/>
</dbReference>